<keyword evidence="2" id="KW-0732">Signal</keyword>
<dbReference type="eggNOG" id="ENOG502SPRR">
    <property type="taxonomic scope" value="Eukaryota"/>
</dbReference>
<dbReference type="GeneID" id="19324982"/>
<dbReference type="KEGG" id="tmn:UCRPA7_4522"/>
<name>R8BKW9_PHAM7</name>
<protein>
    <submittedName>
        <fullName evidence="3">Uncharacterized protein</fullName>
    </submittedName>
</protein>
<evidence type="ECO:0000256" key="2">
    <source>
        <dbReference type="SAM" id="SignalP"/>
    </source>
</evidence>
<evidence type="ECO:0000256" key="1">
    <source>
        <dbReference type="SAM" id="MobiDB-lite"/>
    </source>
</evidence>
<dbReference type="EMBL" id="KB933120">
    <property type="protein sequence ID" value="EON99956.1"/>
    <property type="molecule type" value="Genomic_DNA"/>
</dbReference>
<organism evidence="3 4">
    <name type="scientific">Phaeoacremonium minimum (strain UCR-PA7)</name>
    <name type="common">Esca disease fungus</name>
    <name type="synonym">Togninia minima</name>
    <dbReference type="NCBI Taxonomy" id="1286976"/>
    <lineage>
        <taxon>Eukaryota</taxon>
        <taxon>Fungi</taxon>
        <taxon>Dikarya</taxon>
        <taxon>Ascomycota</taxon>
        <taxon>Pezizomycotina</taxon>
        <taxon>Sordariomycetes</taxon>
        <taxon>Sordariomycetidae</taxon>
        <taxon>Togniniales</taxon>
        <taxon>Togniniaceae</taxon>
        <taxon>Phaeoacremonium</taxon>
    </lineage>
</organism>
<accession>R8BKW9</accession>
<keyword evidence="4" id="KW-1185">Reference proteome</keyword>
<dbReference type="AlphaFoldDB" id="R8BKW9"/>
<evidence type="ECO:0000313" key="4">
    <source>
        <dbReference type="Proteomes" id="UP000014074"/>
    </source>
</evidence>
<dbReference type="HOGENOM" id="CLU_084275_0_1_1"/>
<dbReference type="RefSeq" id="XP_007915266.1">
    <property type="nucleotide sequence ID" value="XM_007917075.1"/>
</dbReference>
<reference evidence="4" key="1">
    <citation type="journal article" date="2013" name="Genome Announc.">
        <title>Draft genome sequence of the ascomycete Phaeoacremonium aleophilum strain UCR-PA7, a causal agent of the esca disease complex in grapevines.</title>
        <authorList>
            <person name="Blanco-Ulate B."/>
            <person name="Rolshausen P."/>
            <person name="Cantu D."/>
        </authorList>
    </citation>
    <scope>NUCLEOTIDE SEQUENCE [LARGE SCALE GENOMIC DNA]</scope>
    <source>
        <strain evidence="4">UCR-PA7</strain>
    </source>
</reference>
<proteinExistence type="predicted"/>
<sequence>MLPLVVIAFSSISSFARAAPMALSYDDVIVLKTDGKSEIMKAADFDQKQARAGDSSVARTNSLNPSNMAPRGCDKSKEIQVLSDTEFLNWDVAISPVVSSLGGETASVAVTDGYMIANSLTVTEGVNYTPVKDILQLTYSISYAETWTTQQSQTLTFTVPDNMYGVIVSQPYVHRIQGNVLSGCTDNPSNTTFMSDTYTSQSYGDLNWVKGVIRLCSSETYPIPYCIGDGNHS</sequence>
<dbReference type="Proteomes" id="UP000014074">
    <property type="component" value="Unassembled WGS sequence"/>
</dbReference>
<feature type="chain" id="PRO_5004462834" evidence="2">
    <location>
        <begin position="19"/>
        <end position="233"/>
    </location>
</feature>
<evidence type="ECO:0000313" key="3">
    <source>
        <dbReference type="EMBL" id="EON99956.1"/>
    </source>
</evidence>
<feature type="compositionally biased region" description="Polar residues" evidence="1">
    <location>
        <begin position="57"/>
        <end position="67"/>
    </location>
</feature>
<gene>
    <name evidence="3" type="ORF">UCRPA7_4522</name>
</gene>
<feature type="region of interest" description="Disordered" evidence="1">
    <location>
        <begin position="51"/>
        <end position="70"/>
    </location>
</feature>
<feature type="signal peptide" evidence="2">
    <location>
        <begin position="1"/>
        <end position="18"/>
    </location>
</feature>
<dbReference type="OrthoDB" id="4831122at2759"/>